<dbReference type="InterPro" id="IPR000702">
    <property type="entry name" value="Ribosomal_uL6-like"/>
</dbReference>
<sequence length="178" mass="19367">MSRIGKRTIEIPTGVTVAKNPEGVEVKGPKGTLTRHFRSEVAINIDGHTITLVPTKETGPTRALWGTYGSHLVNMIEGVSKGFEKKMIIEGVGFKAAVVGNKLVLDIGFSHQVEEAIPAGLIVTTEKNLITVTGFDKELVGQFAATVRSHKPTEPYKGKGIRYMDEIVRRKQGKKTVS</sequence>
<evidence type="ECO:0000259" key="7">
    <source>
        <dbReference type="Pfam" id="PF00347"/>
    </source>
</evidence>
<keyword evidence="6" id="KW-0694">RNA-binding</keyword>
<dbReference type="PIRSF" id="PIRSF002162">
    <property type="entry name" value="Ribosomal_L6"/>
    <property type="match status" value="1"/>
</dbReference>
<comment type="function">
    <text evidence="6">This protein binds to the 23S rRNA, and is important in its secondary structure. It is located near the subunit interface in the base of the L7/L12 stalk, and near the tRNA binding site of the peptidyltransferase center.</text>
</comment>
<comment type="similarity">
    <text evidence="5">Belongs to the universal ribosomal protein uL6 family.</text>
</comment>
<dbReference type="EMBL" id="MHTK01000005">
    <property type="protein sequence ID" value="OHA59778.1"/>
    <property type="molecule type" value="Genomic_DNA"/>
</dbReference>
<dbReference type="PRINTS" id="PR00059">
    <property type="entry name" value="RIBOSOMALL6"/>
</dbReference>
<dbReference type="Gene3D" id="3.90.930.12">
    <property type="entry name" value="Ribosomal protein L6, alpha-beta domain"/>
    <property type="match status" value="2"/>
</dbReference>
<dbReference type="NCBIfam" id="TIGR03654">
    <property type="entry name" value="L6_bact"/>
    <property type="match status" value="1"/>
</dbReference>
<name>A0A1G2QH87_9BACT</name>
<dbReference type="InterPro" id="IPR019906">
    <property type="entry name" value="Ribosomal_uL6_bac-type"/>
</dbReference>
<dbReference type="GO" id="GO:0003735">
    <property type="term" value="F:structural constituent of ribosome"/>
    <property type="evidence" value="ECO:0007669"/>
    <property type="project" value="UniProtKB-UniRule"/>
</dbReference>
<dbReference type="PANTHER" id="PTHR11655">
    <property type="entry name" value="60S/50S RIBOSOMAL PROTEIN L6/L9"/>
    <property type="match status" value="1"/>
</dbReference>
<dbReference type="AlphaFoldDB" id="A0A1G2QH87"/>
<dbReference type="InterPro" id="IPR020040">
    <property type="entry name" value="Ribosomal_uL6_a/b-dom"/>
</dbReference>
<keyword evidence="6" id="KW-0699">rRNA-binding</keyword>
<accession>A0A1G2QH87</accession>
<dbReference type="GO" id="GO:0019843">
    <property type="term" value="F:rRNA binding"/>
    <property type="evidence" value="ECO:0007669"/>
    <property type="project" value="UniProtKB-UniRule"/>
</dbReference>
<organism evidence="8 9">
    <name type="scientific">Candidatus Vogelbacteria bacterium RIFOXYD1_FULL_46_19</name>
    <dbReference type="NCBI Taxonomy" id="1802439"/>
    <lineage>
        <taxon>Bacteria</taxon>
        <taxon>Candidatus Vogeliibacteriota</taxon>
    </lineage>
</organism>
<evidence type="ECO:0000256" key="4">
    <source>
        <dbReference type="NCBIfam" id="TIGR03654"/>
    </source>
</evidence>
<dbReference type="Proteomes" id="UP000177838">
    <property type="component" value="Unassembled WGS sequence"/>
</dbReference>
<keyword evidence="2 5" id="KW-0687">Ribonucleoprotein</keyword>
<reference evidence="8 9" key="1">
    <citation type="journal article" date="2016" name="Nat. Commun.">
        <title>Thousands of microbial genomes shed light on interconnected biogeochemical processes in an aquifer system.</title>
        <authorList>
            <person name="Anantharaman K."/>
            <person name="Brown C.T."/>
            <person name="Hug L.A."/>
            <person name="Sharon I."/>
            <person name="Castelle C.J."/>
            <person name="Probst A.J."/>
            <person name="Thomas B.C."/>
            <person name="Singh A."/>
            <person name="Wilkins M.J."/>
            <person name="Karaoz U."/>
            <person name="Brodie E.L."/>
            <person name="Williams K.H."/>
            <person name="Hubbard S.S."/>
            <person name="Banfield J.F."/>
        </authorList>
    </citation>
    <scope>NUCLEOTIDE SEQUENCE [LARGE SCALE GENOMIC DNA]</scope>
</reference>
<evidence type="ECO:0000256" key="5">
    <source>
        <dbReference type="RuleBase" id="RU003869"/>
    </source>
</evidence>
<dbReference type="Pfam" id="PF00347">
    <property type="entry name" value="Ribosomal_L6"/>
    <property type="match status" value="2"/>
</dbReference>
<dbReference type="SUPFAM" id="SSF56053">
    <property type="entry name" value="Ribosomal protein L6"/>
    <property type="match status" value="2"/>
</dbReference>
<keyword evidence="1 5" id="KW-0689">Ribosomal protein</keyword>
<feature type="domain" description="Large ribosomal subunit protein uL6 alpha-beta" evidence="7">
    <location>
        <begin position="11"/>
        <end position="82"/>
    </location>
</feature>
<evidence type="ECO:0000256" key="2">
    <source>
        <dbReference type="ARBA" id="ARBA00023274"/>
    </source>
</evidence>
<evidence type="ECO:0000256" key="6">
    <source>
        <dbReference type="RuleBase" id="RU003870"/>
    </source>
</evidence>
<dbReference type="InterPro" id="IPR036789">
    <property type="entry name" value="Ribosomal_uL6-like_a/b-dom_sf"/>
</dbReference>
<evidence type="ECO:0000256" key="3">
    <source>
        <dbReference type="ARBA" id="ARBA00035454"/>
    </source>
</evidence>
<dbReference type="PANTHER" id="PTHR11655:SF14">
    <property type="entry name" value="LARGE RIBOSOMAL SUBUNIT PROTEIN UL6M"/>
    <property type="match status" value="1"/>
</dbReference>
<feature type="domain" description="Large ribosomal subunit protein uL6 alpha-beta" evidence="7">
    <location>
        <begin position="91"/>
        <end position="163"/>
    </location>
</feature>
<evidence type="ECO:0000256" key="1">
    <source>
        <dbReference type="ARBA" id="ARBA00022980"/>
    </source>
</evidence>
<evidence type="ECO:0000313" key="9">
    <source>
        <dbReference type="Proteomes" id="UP000177838"/>
    </source>
</evidence>
<dbReference type="STRING" id="1802439.A2589_02970"/>
<dbReference type="GO" id="GO:0002181">
    <property type="term" value="P:cytoplasmic translation"/>
    <property type="evidence" value="ECO:0007669"/>
    <property type="project" value="TreeGrafter"/>
</dbReference>
<gene>
    <name evidence="8" type="ORF">A2589_02970</name>
</gene>
<protein>
    <recommendedName>
        <fullName evidence="3 4">50S ribosomal protein L6</fullName>
    </recommendedName>
</protein>
<proteinExistence type="inferred from homology"/>
<evidence type="ECO:0000313" key="8">
    <source>
        <dbReference type="EMBL" id="OHA59778.1"/>
    </source>
</evidence>
<comment type="caution">
    <text evidence="8">The sequence shown here is derived from an EMBL/GenBank/DDBJ whole genome shotgun (WGS) entry which is preliminary data.</text>
</comment>
<dbReference type="GO" id="GO:0022625">
    <property type="term" value="C:cytosolic large ribosomal subunit"/>
    <property type="evidence" value="ECO:0007669"/>
    <property type="project" value="UniProtKB-UniRule"/>
</dbReference>